<evidence type="ECO:0000313" key="11">
    <source>
        <dbReference type="EMBL" id="GGL58115.1"/>
    </source>
</evidence>
<keyword evidence="8" id="KW-0051">Antiviral defense</keyword>
<comment type="caution">
    <text evidence="11">The sequence shown here is derived from an EMBL/GenBank/DDBJ whole genome shotgun (WGS) entry which is preliminary data.</text>
</comment>
<dbReference type="InterPro" id="IPR027417">
    <property type="entry name" value="P-loop_NTPase"/>
</dbReference>
<dbReference type="SUPFAM" id="SSF109604">
    <property type="entry name" value="HD-domain/PDEase-like"/>
    <property type="match status" value="1"/>
</dbReference>
<evidence type="ECO:0000256" key="6">
    <source>
        <dbReference type="ARBA" id="ARBA00022806"/>
    </source>
</evidence>
<dbReference type="InterPro" id="IPR006935">
    <property type="entry name" value="Helicase/UvrB_N"/>
</dbReference>
<dbReference type="GO" id="GO:0004386">
    <property type="term" value="F:helicase activity"/>
    <property type="evidence" value="ECO:0007669"/>
    <property type="project" value="UniProtKB-KW"/>
</dbReference>
<dbReference type="CDD" id="cd17930">
    <property type="entry name" value="DEXHc_cas3"/>
    <property type="match status" value="1"/>
</dbReference>
<dbReference type="GO" id="GO:0051607">
    <property type="term" value="P:defense response to virus"/>
    <property type="evidence" value="ECO:0007669"/>
    <property type="project" value="UniProtKB-KW"/>
</dbReference>
<dbReference type="CDD" id="cd09641">
    <property type="entry name" value="Cas3''_I"/>
    <property type="match status" value="1"/>
</dbReference>
<dbReference type="GO" id="GO:0005524">
    <property type="term" value="F:ATP binding"/>
    <property type="evidence" value="ECO:0007669"/>
    <property type="project" value="UniProtKB-KW"/>
</dbReference>
<keyword evidence="4" id="KW-0547">Nucleotide-binding</keyword>
<keyword evidence="3" id="KW-0479">Metal-binding</keyword>
<proteinExistence type="inferred from homology"/>
<keyword evidence="11" id="KW-0540">Nuclease</keyword>
<dbReference type="GO" id="GO:0003677">
    <property type="term" value="F:DNA binding"/>
    <property type="evidence" value="ECO:0007669"/>
    <property type="project" value="InterPro"/>
</dbReference>
<evidence type="ECO:0000259" key="10">
    <source>
        <dbReference type="PROSITE" id="PS51643"/>
    </source>
</evidence>
<keyword evidence="12" id="KW-1185">Reference proteome</keyword>
<evidence type="ECO:0000256" key="5">
    <source>
        <dbReference type="ARBA" id="ARBA00022801"/>
    </source>
</evidence>
<keyword evidence="7" id="KW-0067">ATP-binding</keyword>
<reference evidence="11" key="1">
    <citation type="journal article" date="2014" name="Int. J. Syst. Evol. Microbiol.">
        <title>Complete genome sequence of Corynebacterium casei LMG S-19264T (=DSM 44701T), isolated from a smear-ripened cheese.</title>
        <authorList>
            <consortium name="US DOE Joint Genome Institute (JGI-PGF)"/>
            <person name="Walter F."/>
            <person name="Albersmeier A."/>
            <person name="Kalinowski J."/>
            <person name="Ruckert C."/>
        </authorList>
    </citation>
    <scope>NUCLEOTIDE SEQUENCE</scope>
    <source>
        <strain evidence="11">JCM 19596</strain>
    </source>
</reference>
<dbReference type="InterPro" id="IPR054712">
    <property type="entry name" value="Cas3-like_dom"/>
</dbReference>
<feature type="domain" description="HD Cas3-type" evidence="10">
    <location>
        <begin position="15"/>
        <end position="231"/>
    </location>
</feature>
<dbReference type="PROSITE" id="PS51643">
    <property type="entry name" value="HD_CAS3"/>
    <property type="match status" value="1"/>
</dbReference>
<evidence type="ECO:0000256" key="3">
    <source>
        <dbReference type="ARBA" id="ARBA00022723"/>
    </source>
</evidence>
<keyword evidence="5" id="KW-0378">Hydrolase</keyword>
<gene>
    <name evidence="11" type="ORF">GCM10009039_15380</name>
</gene>
<protein>
    <submittedName>
        <fullName evidence="11">CRISPR-associated helicase/endonuclease Cas3</fullName>
    </submittedName>
</protein>
<dbReference type="AlphaFoldDB" id="A0A830F349"/>
<dbReference type="NCBIfam" id="TIGR01596">
    <property type="entry name" value="cas3_HD"/>
    <property type="match status" value="1"/>
</dbReference>
<evidence type="ECO:0000256" key="7">
    <source>
        <dbReference type="ARBA" id="ARBA00022840"/>
    </source>
</evidence>
<dbReference type="GO" id="GO:0046872">
    <property type="term" value="F:metal ion binding"/>
    <property type="evidence" value="ECO:0007669"/>
    <property type="project" value="UniProtKB-KW"/>
</dbReference>
<evidence type="ECO:0000256" key="8">
    <source>
        <dbReference type="ARBA" id="ARBA00023118"/>
    </source>
</evidence>
<dbReference type="Pfam" id="PF18019">
    <property type="entry name" value="Cas3_HD"/>
    <property type="match status" value="1"/>
</dbReference>
<evidence type="ECO:0000256" key="2">
    <source>
        <dbReference type="ARBA" id="ARBA00009046"/>
    </source>
</evidence>
<dbReference type="Gene3D" id="3.40.50.300">
    <property type="entry name" value="P-loop containing nucleotide triphosphate hydrolases"/>
    <property type="match status" value="1"/>
</dbReference>
<dbReference type="Proteomes" id="UP000607197">
    <property type="component" value="Unassembled WGS sequence"/>
</dbReference>
<comment type="similarity">
    <text evidence="1">In the N-terminal section; belongs to the CRISPR-associated nuclease Cas3-HD family.</text>
</comment>
<dbReference type="Pfam" id="PF22590">
    <property type="entry name" value="Cas3-like_C_2"/>
    <property type="match status" value="1"/>
</dbReference>
<feature type="region of interest" description="Disordered" evidence="9">
    <location>
        <begin position="1"/>
        <end position="20"/>
    </location>
</feature>
<dbReference type="GO" id="GO:0016787">
    <property type="term" value="F:hydrolase activity"/>
    <property type="evidence" value="ECO:0007669"/>
    <property type="project" value="UniProtKB-KW"/>
</dbReference>
<dbReference type="SUPFAM" id="SSF52540">
    <property type="entry name" value="P-loop containing nucleoside triphosphate hydrolases"/>
    <property type="match status" value="1"/>
</dbReference>
<accession>A0A830F349</accession>
<dbReference type="GO" id="GO:0004519">
    <property type="term" value="F:endonuclease activity"/>
    <property type="evidence" value="ECO:0007669"/>
    <property type="project" value="UniProtKB-KW"/>
</dbReference>
<dbReference type="Pfam" id="PF04851">
    <property type="entry name" value="ResIII"/>
    <property type="match status" value="1"/>
</dbReference>
<keyword evidence="6" id="KW-0347">Helicase</keyword>
<evidence type="ECO:0000256" key="1">
    <source>
        <dbReference type="ARBA" id="ARBA00006847"/>
    </source>
</evidence>
<comment type="similarity">
    <text evidence="2">In the central section; belongs to the CRISPR-associated helicase Cas3 family.</text>
</comment>
<keyword evidence="11" id="KW-0255">Endonuclease</keyword>
<dbReference type="EMBL" id="BMPG01000002">
    <property type="protein sequence ID" value="GGL58115.1"/>
    <property type="molecule type" value="Genomic_DNA"/>
</dbReference>
<evidence type="ECO:0000256" key="4">
    <source>
        <dbReference type="ARBA" id="ARBA00022741"/>
    </source>
</evidence>
<name>A0A830F349_9EURY</name>
<dbReference type="InterPro" id="IPR038257">
    <property type="entry name" value="CRISPR-assoc_Cas3_HD_sf"/>
</dbReference>
<dbReference type="Gene3D" id="1.10.3210.30">
    <property type="match status" value="1"/>
</dbReference>
<sequence length="881" mass="96274">MALDPAKRYSHPPEDGDGGTLLLDHLRDVALRVDHVVPADATTPSGESLREVVRRLALVHDFGKATTWFQQYIDDDRRDPTPERKRYHAPLGSFAAYAVLDGDEFADETRLAGFVAVAKHHGRLPDVTDYVYKRTTGDLADDADRLDALVHQAKDIYDDAPDVATTVFEDATGSEDEWAAFARSLVNDDSLLEEIAEHVSTDGQELTDALSPSCYGLVLQCWSALVLADKTSAAGADRGEETYGAESPDLETLNGHIDGLQAAANPDPDGTREQRLNYCRARAREAVVENAASFAEDGGGGVATLTLPTGMGKTLTGLSAAFTIRDALDGDRVVYALPFTSVIDQVVDDVRDIYDADLAGPLLTAHHHLENAAIEYDGADDAADGDNAADRAERDGDVAKMLGEAWRAGLTVSTFVQLFESLAGPRNRQSMKLPALQNAVVILDEPQSLPLDWWKLAPRLAELLVDQYDATVIAMTATQPLLFRDSVESGGDVPELVDVDDYDYFDAVERVTYEFDDSAERYIESRAEPNSYADAAAELRALSDESALAVTNTIDSARELTDAVTDDGGFVDVADAYADELDAVGDADAVEVGEVAKRVLDDGRRPVLHLSTRLRPVDRLTLVETAKQLTEKDCGLLVVSTQLIEAGVDISFDRVYRDFAPLDSIVQAAGRCNRSFERDRGTVTVWWLDAPNDDSQKTPAEAVYNTGGDGGGTKLLPVTAKAVEQTRSRVESFDETAMAKTAVERFYRILHDVRDVGTQAYADYVDDADADALGDCSLIDQKPTADVLVTRTPAERRRVEALREANRTFDFDALDRLRAETKPIRLSIPLYDDETKDAILDLPPVIEDEGLYALDTHQYRDHFNTSTGFTVPESTVAHQFL</sequence>
<feature type="compositionally biased region" description="Basic and acidic residues" evidence="9">
    <location>
        <begin position="1"/>
        <end position="14"/>
    </location>
</feature>
<evidence type="ECO:0000313" key="12">
    <source>
        <dbReference type="Proteomes" id="UP000607197"/>
    </source>
</evidence>
<dbReference type="OrthoDB" id="43851at2157"/>
<dbReference type="InterPro" id="IPR006483">
    <property type="entry name" value="CRISPR-assoc_Cas3_HD"/>
</dbReference>
<dbReference type="RefSeq" id="WP_188977593.1">
    <property type="nucleotide sequence ID" value="NZ_BMPG01000002.1"/>
</dbReference>
<organism evidence="11 12">
    <name type="scientific">Halocalculus aciditolerans</name>
    <dbReference type="NCBI Taxonomy" id="1383812"/>
    <lineage>
        <taxon>Archaea</taxon>
        <taxon>Methanobacteriati</taxon>
        <taxon>Methanobacteriota</taxon>
        <taxon>Stenosarchaea group</taxon>
        <taxon>Halobacteria</taxon>
        <taxon>Halobacteriales</taxon>
        <taxon>Halobacteriaceae</taxon>
        <taxon>Halocalculus</taxon>
    </lineage>
</organism>
<evidence type="ECO:0000256" key="9">
    <source>
        <dbReference type="SAM" id="MobiDB-lite"/>
    </source>
</evidence>
<reference evidence="11" key="2">
    <citation type="submission" date="2020-09" db="EMBL/GenBank/DDBJ databases">
        <authorList>
            <person name="Sun Q."/>
            <person name="Ohkuma M."/>
        </authorList>
    </citation>
    <scope>NUCLEOTIDE SEQUENCE</scope>
    <source>
        <strain evidence="11">JCM 19596</strain>
    </source>
</reference>